<feature type="compositionally biased region" description="Gly residues" evidence="1">
    <location>
        <begin position="1"/>
        <end position="11"/>
    </location>
</feature>
<feature type="compositionally biased region" description="Low complexity" evidence="1">
    <location>
        <begin position="100"/>
        <end position="120"/>
    </location>
</feature>
<organism evidence="2 3">
    <name type="scientific">Staurois parvus</name>
    <dbReference type="NCBI Taxonomy" id="386267"/>
    <lineage>
        <taxon>Eukaryota</taxon>
        <taxon>Metazoa</taxon>
        <taxon>Chordata</taxon>
        <taxon>Craniata</taxon>
        <taxon>Vertebrata</taxon>
        <taxon>Euteleostomi</taxon>
        <taxon>Amphibia</taxon>
        <taxon>Batrachia</taxon>
        <taxon>Anura</taxon>
        <taxon>Neobatrachia</taxon>
        <taxon>Ranoidea</taxon>
        <taxon>Ranidae</taxon>
        <taxon>Staurois</taxon>
    </lineage>
</organism>
<evidence type="ECO:0000313" key="2">
    <source>
        <dbReference type="EMBL" id="CAI9607295.1"/>
    </source>
</evidence>
<protein>
    <submittedName>
        <fullName evidence="2">Uncharacterized protein</fullName>
    </submittedName>
</protein>
<accession>A0ABN9GD85</accession>
<dbReference type="EMBL" id="CATNWA010018426">
    <property type="protein sequence ID" value="CAI9607295.1"/>
    <property type="molecule type" value="Genomic_DNA"/>
</dbReference>
<name>A0ABN9GD85_9NEOB</name>
<dbReference type="Proteomes" id="UP001162483">
    <property type="component" value="Unassembled WGS sequence"/>
</dbReference>
<evidence type="ECO:0000313" key="3">
    <source>
        <dbReference type="Proteomes" id="UP001162483"/>
    </source>
</evidence>
<feature type="non-terminal residue" evidence="2">
    <location>
        <position position="1"/>
    </location>
</feature>
<evidence type="ECO:0000256" key="1">
    <source>
        <dbReference type="SAM" id="MobiDB-lite"/>
    </source>
</evidence>
<proteinExistence type="predicted"/>
<keyword evidence="3" id="KW-1185">Reference proteome</keyword>
<gene>
    <name evidence="2" type="ORF">SPARVUS_LOCUS13923775</name>
</gene>
<feature type="region of interest" description="Disordered" evidence="1">
    <location>
        <begin position="87"/>
        <end position="120"/>
    </location>
</feature>
<feature type="region of interest" description="Disordered" evidence="1">
    <location>
        <begin position="1"/>
        <end position="28"/>
    </location>
</feature>
<feature type="non-terminal residue" evidence="2">
    <location>
        <position position="120"/>
    </location>
</feature>
<sequence>AGAGPPGGAGGHRVIRHEQRASGHHAGNQVIWLASGTPASSGMTRGTGSDIGIAGGSTAGIGSPGYQVIWLDSGRRVIWQGSGHRVTRHDSGALSQLAPTEGTGSSCTGSSDSTAGTRVI</sequence>
<comment type="caution">
    <text evidence="2">The sequence shown here is derived from an EMBL/GenBank/DDBJ whole genome shotgun (WGS) entry which is preliminary data.</text>
</comment>
<reference evidence="2" key="1">
    <citation type="submission" date="2023-05" db="EMBL/GenBank/DDBJ databases">
        <authorList>
            <person name="Stuckert A."/>
        </authorList>
    </citation>
    <scope>NUCLEOTIDE SEQUENCE</scope>
</reference>